<name>A0A370TQ91_9HELO</name>
<proteinExistence type="predicted"/>
<keyword evidence="3" id="KW-1185">Reference proteome</keyword>
<dbReference type="OrthoDB" id="419598at2759"/>
<gene>
    <name evidence="2" type="ORF">BP5553_05105</name>
</gene>
<evidence type="ECO:0000313" key="3">
    <source>
        <dbReference type="Proteomes" id="UP000254866"/>
    </source>
</evidence>
<dbReference type="Proteomes" id="UP000254866">
    <property type="component" value="Unassembled WGS sequence"/>
</dbReference>
<dbReference type="EMBL" id="NPIC01000003">
    <property type="protein sequence ID" value="RDL37672.1"/>
    <property type="molecule type" value="Genomic_DNA"/>
</dbReference>
<accession>A0A370TQ91</accession>
<feature type="region of interest" description="Disordered" evidence="1">
    <location>
        <begin position="37"/>
        <end position="72"/>
    </location>
</feature>
<evidence type="ECO:0000256" key="1">
    <source>
        <dbReference type="SAM" id="MobiDB-lite"/>
    </source>
</evidence>
<reference evidence="2 3" key="1">
    <citation type="journal article" date="2018" name="IMA Fungus">
        <title>IMA Genome-F 9: Draft genome sequence of Annulohypoxylon stygium, Aspergillus mulundensis, Berkeleyomyces basicola (syn. Thielaviopsis basicola), Ceratocystis smalleyi, two Cercospora beticola strains, Coleophoma cylindrospora, Fusarium fracticaudum, Phialophora cf. hyalina, and Morchella septimelata.</title>
        <authorList>
            <person name="Wingfield B.D."/>
            <person name="Bills G.F."/>
            <person name="Dong Y."/>
            <person name="Huang W."/>
            <person name="Nel W.J."/>
            <person name="Swalarsk-Parry B.S."/>
            <person name="Vaghefi N."/>
            <person name="Wilken P.M."/>
            <person name="An Z."/>
            <person name="de Beer Z.W."/>
            <person name="De Vos L."/>
            <person name="Chen L."/>
            <person name="Duong T.A."/>
            <person name="Gao Y."/>
            <person name="Hammerbacher A."/>
            <person name="Kikkert J.R."/>
            <person name="Li Y."/>
            <person name="Li H."/>
            <person name="Li K."/>
            <person name="Li Q."/>
            <person name="Liu X."/>
            <person name="Ma X."/>
            <person name="Naidoo K."/>
            <person name="Pethybridge S.J."/>
            <person name="Sun J."/>
            <person name="Steenkamp E.T."/>
            <person name="van der Nest M.A."/>
            <person name="van Wyk S."/>
            <person name="Wingfield M.J."/>
            <person name="Xiong C."/>
            <person name="Yue Q."/>
            <person name="Zhang X."/>
        </authorList>
    </citation>
    <scope>NUCLEOTIDE SEQUENCE [LARGE SCALE GENOMIC DNA]</scope>
    <source>
        <strain evidence="2 3">BP 5553</strain>
    </source>
</reference>
<dbReference type="AlphaFoldDB" id="A0A370TQ91"/>
<feature type="compositionally biased region" description="Polar residues" evidence="1">
    <location>
        <begin position="62"/>
        <end position="72"/>
    </location>
</feature>
<dbReference type="RefSeq" id="XP_031870328.1">
    <property type="nucleotide sequence ID" value="XM_032013728.1"/>
</dbReference>
<protein>
    <submittedName>
        <fullName evidence="2">Uncharacterized protein</fullName>
    </submittedName>
</protein>
<sequence>MSPFKNVLLVGASRRVVTAIQAELLAKKSNFSKLGVLTSSASAPDPKKDAYWSPSQHKGYKSSRSISQTVRL</sequence>
<comment type="caution">
    <text evidence="2">The sequence shown here is derived from an EMBL/GenBank/DDBJ whole genome shotgun (WGS) entry which is preliminary data.</text>
</comment>
<dbReference type="GeneID" id="43597954"/>
<organism evidence="2 3">
    <name type="scientific">Venustampulla echinocandica</name>
    <dbReference type="NCBI Taxonomy" id="2656787"/>
    <lineage>
        <taxon>Eukaryota</taxon>
        <taxon>Fungi</taxon>
        <taxon>Dikarya</taxon>
        <taxon>Ascomycota</taxon>
        <taxon>Pezizomycotina</taxon>
        <taxon>Leotiomycetes</taxon>
        <taxon>Helotiales</taxon>
        <taxon>Pleuroascaceae</taxon>
        <taxon>Venustampulla</taxon>
    </lineage>
</organism>
<evidence type="ECO:0000313" key="2">
    <source>
        <dbReference type="EMBL" id="RDL37672.1"/>
    </source>
</evidence>